<feature type="transmembrane region" description="Helical" evidence="6">
    <location>
        <begin position="328"/>
        <end position="350"/>
    </location>
</feature>
<dbReference type="Pfam" id="PF07690">
    <property type="entry name" value="MFS_1"/>
    <property type="match status" value="1"/>
</dbReference>
<name>A0A7K0C9U3_9ACTN</name>
<sequence length="506" mass="51010">MSSVRTTAPSRFILPVVLVALAVVVSAVPSLNVALPGLARDTGADQTQLQWIVDAYALVFAGLLLPAGAIGDRFGRKPVLVVGLAVFALGAFCAAAVDSPEAVIACRGVSGVGAALVMPTTLSIITSSFSAAERGKAVGAWIGVAGAGAVFGLLTSGLLLEWFAWPSVFVFGGLLAALTLAAAVFVIPDSREAGAPRIDSVGGLLSSLALAGIVYATIEGPHRGWTDPVTLGGYGLGLVCAVLWLAWSLRAAEPMLDPRLLRVRGFAAGVLSITVQFFVFFGMVFIVLQYLQLVLGYTALEAGLAMTPMGLVLGGVSRRAPHLVARVGGRIPAVVGLLLIAAGVLVLAGLDAGSSYWLVLAGLLPVGAGMALATAPATTSIVAALPGRKQGVASAVNDAAREVGGTLGIAVLGSVLNDGYRQGVADHAPPQLPDGAVHAAQESLAVALRLGEGQLGRVAVEAFVDGYGMAYLTSAGVLAVTAVAISALGPKRAAETEAEAAESTVS</sequence>
<organism evidence="8 9">
    <name type="scientific">Streptomyces smaragdinus</name>
    <dbReference type="NCBI Taxonomy" id="2585196"/>
    <lineage>
        <taxon>Bacteria</taxon>
        <taxon>Bacillati</taxon>
        <taxon>Actinomycetota</taxon>
        <taxon>Actinomycetes</taxon>
        <taxon>Kitasatosporales</taxon>
        <taxon>Streptomycetaceae</taxon>
        <taxon>Streptomyces</taxon>
    </lineage>
</organism>
<keyword evidence="5" id="KW-0046">Antibiotic resistance</keyword>
<dbReference type="PANTHER" id="PTHR42718:SF42">
    <property type="entry name" value="EXPORT PROTEIN"/>
    <property type="match status" value="1"/>
</dbReference>
<evidence type="ECO:0000313" key="8">
    <source>
        <dbReference type="EMBL" id="MQY10225.1"/>
    </source>
</evidence>
<evidence type="ECO:0000256" key="5">
    <source>
        <dbReference type="ARBA" id="ARBA00023251"/>
    </source>
</evidence>
<dbReference type="CDD" id="cd17321">
    <property type="entry name" value="MFS_MMR_MDR_like"/>
    <property type="match status" value="1"/>
</dbReference>
<dbReference type="SUPFAM" id="SSF103473">
    <property type="entry name" value="MFS general substrate transporter"/>
    <property type="match status" value="1"/>
</dbReference>
<evidence type="ECO:0000256" key="4">
    <source>
        <dbReference type="ARBA" id="ARBA00023136"/>
    </source>
</evidence>
<feature type="transmembrane region" description="Helical" evidence="6">
    <location>
        <begin position="109"/>
        <end position="131"/>
    </location>
</feature>
<dbReference type="GO" id="GO:0022857">
    <property type="term" value="F:transmembrane transporter activity"/>
    <property type="evidence" value="ECO:0007669"/>
    <property type="project" value="InterPro"/>
</dbReference>
<evidence type="ECO:0000256" key="1">
    <source>
        <dbReference type="ARBA" id="ARBA00004651"/>
    </source>
</evidence>
<feature type="transmembrane region" description="Helical" evidence="6">
    <location>
        <begin position="356"/>
        <end position="385"/>
    </location>
</feature>
<dbReference type="PROSITE" id="PS50850">
    <property type="entry name" value="MFS"/>
    <property type="match status" value="1"/>
</dbReference>
<feature type="transmembrane region" description="Helical" evidence="6">
    <location>
        <begin position="294"/>
        <end position="316"/>
    </location>
</feature>
<keyword evidence="9" id="KW-1185">Reference proteome</keyword>
<dbReference type="InterPro" id="IPR020846">
    <property type="entry name" value="MFS_dom"/>
</dbReference>
<accession>A0A7K0C9U3</accession>
<dbReference type="GO" id="GO:0046677">
    <property type="term" value="P:response to antibiotic"/>
    <property type="evidence" value="ECO:0007669"/>
    <property type="project" value="UniProtKB-KW"/>
</dbReference>
<feature type="transmembrane region" description="Helical" evidence="6">
    <location>
        <begin position="261"/>
        <end position="288"/>
    </location>
</feature>
<proteinExistence type="predicted"/>
<comment type="caution">
    <text evidence="8">The sequence shown here is derived from an EMBL/GenBank/DDBJ whole genome shotgun (WGS) entry which is preliminary data.</text>
</comment>
<comment type="subcellular location">
    <subcellularLocation>
        <location evidence="1">Cell membrane</location>
        <topology evidence="1">Multi-pass membrane protein</topology>
    </subcellularLocation>
</comment>
<feature type="transmembrane region" description="Helical" evidence="6">
    <location>
        <begin position="138"/>
        <end position="159"/>
    </location>
</feature>
<evidence type="ECO:0000256" key="2">
    <source>
        <dbReference type="ARBA" id="ARBA00022692"/>
    </source>
</evidence>
<gene>
    <name evidence="8" type="primary">qacA_1</name>
    <name evidence="8" type="ORF">SRB5_03320</name>
</gene>
<dbReference type="Gene3D" id="1.20.1250.20">
    <property type="entry name" value="MFS general substrate transporter like domains"/>
    <property type="match status" value="1"/>
</dbReference>
<evidence type="ECO:0000259" key="7">
    <source>
        <dbReference type="PROSITE" id="PS50850"/>
    </source>
</evidence>
<evidence type="ECO:0000256" key="6">
    <source>
        <dbReference type="SAM" id="Phobius"/>
    </source>
</evidence>
<keyword evidence="2 6" id="KW-0812">Transmembrane</keyword>
<keyword evidence="3 6" id="KW-1133">Transmembrane helix</keyword>
<feature type="transmembrane region" description="Helical" evidence="6">
    <location>
        <begin position="12"/>
        <end position="31"/>
    </location>
</feature>
<feature type="domain" description="Major facilitator superfamily (MFS) profile" evidence="7">
    <location>
        <begin position="13"/>
        <end position="493"/>
    </location>
</feature>
<reference evidence="8 9" key="1">
    <citation type="submission" date="2019-10" db="EMBL/GenBank/DDBJ databases">
        <title>Streptomyces smaragdinus sp. nov. and Streptomyces fabii sp. nov., isolated from the gut of fungus growing-termite Macrotermes natalensis.</title>
        <authorList>
            <person name="Schwitalla J."/>
            <person name="Benndorf R."/>
            <person name="Martin K."/>
            <person name="De Beer W."/>
            <person name="Kaster A.-K."/>
            <person name="Vollmers J."/>
            <person name="Poulsen M."/>
            <person name="Beemelmanns C."/>
        </authorList>
    </citation>
    <scope>NUCLEOTIDE SEQUENCE [LARGE SCALE GENOMIC DNA]</scope>
    <source>
        <strain evidence="8 9">RB5</strain>
    </source>
</reference>
<feature type="transmembrane region" description="Helical" evidence="6">
    <location>
        <begin position="165"/>
        <end position="188"/>
    </location>
</feature>
<feature type="transmembrane region" description="Helical" evidence="6">
    <location>
        <begin position="78"/>
        <end position="97"/>
    </location>
</feature>
<dbReference type="Proteomes" id="UP000466345">
    <property type="component" value="Unassembled WGS sequence"/>
</dbReference>
<dbReference type="PANTHER" id="PTHR42718">
    <property type="entry name" value="MAJOR FACILITATOR SUPERFAMILY MULTIDRUG TRANSPORTER MFSC"/>
    <property type="match status" value="1"/>
</dbReference>
<keyword evidence="4 6" id="KW-0472">Membrane</keyword>
<dbReference type="InterPro" id="IPR036259">
    <property type="entry name" value="MFS_trans_sf"/>
</dbReference>
<dbReference type="InterPro" id="IPR011701">
    <property type="entry name" value="MFS"/>
</dbReference>
<dbReference type="AlphaFoldDB" id="A0A7K0C9U3"/>
<dbReference type="EMBL" id="WEGJ01000001">
    <property type="protein sequence ID" value="MQY10225.1"/>
    <property type="molecule type" value="Genomic_DNA"/>
</dbReference>
<dbReference type="OrthoDB" id="9781469at2"/>
<feature type="transmembrane region" description="Helical" evidence="6">
    <location>
        <begin position="51"/>
        <end position="71"/>
    </location>
</feature>
<dbReference type="Gene3D" id="1.20.1720.10">
    <property type="entry name" value="Multidrug resistance protein D"/>
    <property type="match status" value="1"/>
</dbReference>
<evidence type="ECO:0000256" key="3">
    <source>
        <dbReference type="ARBA" id="ARBA00022989"/>
    </source>
</evidence>
<evidence type="ECO:0000313" key="9">
    <source>
        <dbReference type="Proteomes" id="UP000466345"/>
    </source>
</evidence>
<dbReference type="GO" id="GO:0005886">
    <property type="term" value="C:plasma membrane"/>
    <property type="evidence" value="ECO:0007669"/>
    <property type="project" value="UniProtKB-SubCell"/>
</dbReference>
<protein>
    <submittedName>
        <fullName evidence="8">Antiseptic resistance protein</fullName>
    </submittedName>
</protein>
<feature type="transmembrane region" description="Helical" evidence="6">
    <location>
        <begin position="230"/>
        <end position="249"/>
    </location>
</feature>
<feature type="transmembrane region" description="Helical" evidence="6">
    <location>
        <begin position="200"/>
        <end position="218"/>
    </location>
</feature>